<dbReference type="PRINTS" id="PR00420">
    <property type="entry name" value="RNGMNOXGNASE"/>
</dbReference>
<gene>
    <name evidence="2" type="ORF">E1261_36035</name>
</gene>
<dbReference type="RefSeq" id="WP_132414214.1">
    <property type="nucleotide sequence ID" value="NZ_SMKA01000257.1"/>
</dbReference>
<dbReference type="PANTHER" id="PTHR46865">
    <property type="entry name" value="OXIDOREDUCTASE-RELATED"/>
    <property type="match status" value="1"/>
</dbReference>
<accession>A0A4V2XNG4</accession>
<keyword evidence="2" id="KW-0503">Monooxygenase</keyword>
<organism evidence="2 3">
    <name type="scientific">Kribbella albertanoniae</name>
    <dbReference type="NCBI Taxonomy" id="1266829"/>
    <lineage>
        <taxon>Bacteria</taxon>
        <taxon>Bacillati</taxon>
        <taxon>Actinomycetota</taxon>
        <taxon>Actinomycetes</taxon>
        <taxon>Propionibacteriales</taxon>
        <taxon>Kribbellaceae</taxon>
        <taxon>Kribbella</taxon>
    </lineage>
</organism>
<dbReference type="Proteomes" id="UP000295075">
    <property type="component" value="Unassembled WGS sequence"/>
</dbReference>
<reference evidence="2 3" key="1">
    <citation type="submission" date="2019-03" db="EMBL/GenBank/DDBJ databases">
        <title>Draft genome sequences of novel Actinobacteria.</title>
        <authorList>
            <person name="Sahin N."/>
            <person name="Ay H."/>
            <person name="Saygin H."/>
        </authorList>
    </citation>
    <scope>NUCLEOTIDE SEQUENCE [LARGE SCALE GENOMIC DNA]</scope>
    <source>
        <strain evidence="2 3">JCM 30547</strain>
    </source>
</reference>
<keyword evidence="3" id="KW-1185">Reference proteome</keyword>
<dbReference type="Pfam" id="PF01494">
    <property type="entry name" value="FAD_binding_3"/>
    <property type="match status" value="1"/>
</dbReference>
<evidence type="ECO:0000259" key="1">
    <source>
        <dbReference type="Pfam" id="PF01494"/>
    </source>
</evidence>
<dbReference type="OrthoDB" id="3212532at2"/>
<dbReference type="InterPro" id="IPR036188">
    <property type="entry name" value="FAD/NAD-bd_sf"/>
</dbReference>
<feature type="domain" description="FAD-binding" evidence="1">
    <location>
        <begin position="4"/>
        <end position="321"/>
    </location>
</feature>
<dbReference type="InterPro" id="IPR002938">
    <property type="entry name" value="FAD-bd"/>
</dbReference>
<evidence type="ECO:0000313" key="2">
    <source>
        <dbReference type="EMBL" id="TDC18056.1"/>
    </source>
</evidence>
<comment type="caution">
    <text evidence="2">The sequence shown here is derived from an EMBL/GenBank/DDBJ whole genome shotgun (WGS) entry which is preliminary data.</text>
</comment>
<dbReference type="InterPro" id="IPR051704">
    <property type="entry name" value="FAD_aromatic-hydroxylase"/>
</dbReference>
<dbReference type="Gene3D" id="3.30.9.10">
    <property type="entry name" value="D-Amino Acid Oxidase, subunit A, domain 2"/>
    <property type="match status" value="1"/>
</dbReference>
<protein>
    <submittedName>
        <fullName evidence="2">FAD-binding monooxygenase</fullName>
    </submittedName>
</protein>
<keyword evidence="2" id="KW-0560">Oxidoreductase</keyword>
<dbReference type="EMBL" id="SMKA01000257">
    <property type="protein sequence ID" value="TDC18056.1"/>
    <property type="molecule type" value="Genomic_DNA"/>
</dbReference>
<dbReference type="SUPFAM" id="SSF51905">
    <property type="entry name" value="FAD/NAD(P)-binding domain"/>
    <property type="match status" value="1"/>
</dbReference>
<dbReference type="GO" id="GO:0004497">
    <property type="term" value="F:monooxygenase activity"/>
    <property type="evidence" value="ECO:0007669"/>
    <property type="project" value="UniProtKB-KW"/>
</dbReference>
<name>A0A4V2XNG4_9ACTN</name>
<sequence>MSKSVLISGGGIAGPALAFWLRRAGFAPTVVEVAGGPRPGGQTVDLRGISKEVVERMGLMPAVRQRQLHERGFEYVRADGRRSVAMPAELFDGAGPVAEIEILRGDLAEVLAEATQEVEYLYGDSVAQLDQDANGVDVAFASGTRRRFDLVIGADGVHSRVRRLAFGPHDRFVQHLGGYTSYFTVEAPEDLNHWMKVYTAPRGLWVGLRPDHDPRFAKALLSFRSPVIDYDYRDVAAQKALLNQRFKDVGWHAEHILKQLPTAEDFYFDSTSRVVVPEWSQGRVALVGDAGYCGSPLAGHGTALALVGAYVLAGELAANGNHEHAFPAYQRRMQAYVDQRMELPPGGIKMAMPMTAFGIGYRDTMIRLMMSKLLAGPMGKLTVGKPDAIDLQTYSDLQSSDGPLRIAAEQTE</sequence>
<dbReference type="Gene3D" id="3.50.50.60">
    <property type="entry name" value="FAD/NAD(P)-binding domain"/>
    <property type="match status" value="1"/>
</dbReference>
<proteinExistence type="predicted"/>
<dbReference type="PANTHER" id="PTHR46865:SF2">
    <property type="entry name" value="MONOOXYGENASE"/>
    <property type="match status" value="1"/>
</dbReference>
<evidence type="ECO:0000313" key="3">
    <source>
        <dbReference type="Proteomes" id="UP000295075"/>
    </source>
</evidence>
<dbReference type="GO" id="GO:0071949">
    <property type="term" value="F:FAD binding"/>
    <property type="evidence" value="ECO:0007669"/>
    <property type="project" value="InterPro"/>
</dbReference>
<dbReference type="AlphaFoldDB" id="A0A4V2XNG4"/>